<comment type="caution">
    <text evidence="2">The sequence shown here is derived from an EMBL/GenBank/DDBJ whole genome shotgun (WGS) entry which is preliminary data.</text>
</comment>
<evidence type="ECO:0000313" key="3">
    <source>
        <dbReference type="Proteomes" id="UP001595989"/>
    </source>
</evidence>
<dbReference type="InterPro" id="IPR001279">
    <property type="entry name" value="Metallo-B-lactamas"/>
</dbReference>
<dbReference type="InterPro" id="IPR050662">
    <property type="entry name" value="Sec-metab_biosynth-thioest"/>
</dbReference>
<dbReference type="SMART" id="SM00849">
    <property type="entry name" value="Lactamase_B"/>
    <property type="match status" value="1"/>
</dbReference>
<evidence type="ECO:0000313" key="2">
    <source>
        <dbReference type="EMBL" id="MFC4558735.1"/>
    </source>
</evidence>
<dbReference type="PANTHER" id="PTHR23131:SF4">
    <property type="entry name" value="METALLO-BETA-LACTAMASE SUPERFAMILY POTEIN"/>
    <property type="match status" value="1"/>
</dbReference>
<proteinExistence type="predicted"/>
<dbReference type="RefSeq" id="WP_390295871.1">
    <property type="nucleotide sequence ID" value="NZ_JBHSFU010000006.1"/>
</dbReference>
<dbReference type="PANTHER" id="PTHR23131">
    <property type="entry name" value="ENDORIBONUCLEASE LACTB2"/>
    <property type="match status" value="1"/>
</dbReference>
<evidence type="ECO:0000259" key="1">
    <source>
        <dbReference type="SMART" id="SM00849"/>
    </source>
</evidence>
<name>A0ABV9DL52_9BACI</name>
<dbReference type="Pfam" id="PF00753">
    <property type="entry name" value="Lactamase_B"/>
    <property type="match status" value="1"/>
</dbReference>
<gene>
    <name evidence="2" type="ORF">ACFO3D_10985</name>
</gene>
<accession>A0ABV9DL52</accession>
<sequence>MKLLDKTISQMTMPTPFPVGDVHVYLLKGDTLSLVDAGVKTKEAWEALTIQLNELGYGPEDIEQVILTHHHPDHMGLVDKFPRLKDIVAHQDVDLWLRRDPVYFEHYEQFFYEFFLQCGIPSEFLAELNKLKTPLKYIGEGHLTGIIQEGHTLPGHEEWRVIETAGHAQSHLSFLREQDGAFIGGDHLLEHISPNPLLEPPRIGETSRSKPMLQYRKNLLKCLDLDIRKVFPGHGKIFTDTAGMIPVRLEKQEQRAGKVHSLLEAKPQTVFELCRQIFPRQYEKQLDLTISETVGQLDFLEDENRVEKTLRDGVFYYHAK</sequence>
<dbReference type="SUPFAM" id="SSF56281">
    <property type="entry name" value="Metallo-hydrolase/oxidoreductase"/>
    <property type="match status" value="1"/>
</dbReference>
<dbReference type="Gene3D" id="3.60.15.10">
    <property type="entry name" value="Ribonuclease Z/Hydroxyacylglutathione hydrolase-like"/>
    <property type="match status" value="1"/>
</dbReference>
<dbReference type="Proteomes" id="UP001595989">
    <property type="component" value="Unassembled WGS sequence"/>
</dbReference>
<keyword evidence="3" id="KW-1185">Reference proteome</keyword>
<dbReference type="EMBL" id="JBHSFU010000006">
    <property type="protein sequence ID" value="MFC4558735.1"/>
    <property type="molecule type" value="Genomic_DNA"/>
</dbReference>
<feature type="domain" description="Metallo-beta-lactamase" evidence="1">
    <location>
        <begin position="21"/>
        <end position="234"/>
    </location>
</feature>
<organism evidence="2 3">
    <name type="scientific">Virgibacillus kekensis</name>
    <dbReference type="NCBI Taxonomy" id="202261"/>
    <lineage>
        <taxon>Bacteria</taxon>
        <taxon>Bacillati</taxon>
        <taxon>Bacillota</taxon>
        <taxon>Bacilli</taxon>
        <taxon>Bacillales</taxon>
        <taxon>Bacillaceae</taxon>
        <taxon>Virgibacillus</taxon>
    </lineage>
</organism>
<protein>
    <submittedName>
        <fullName evidence="2">MBL fold metallo-hydrolase</fullName>
    </submittedName>
</protein>
<dbReference type="InterPro" id="IPR036866">
    <property type="entry name" value="RibonucZ/Hydroxyglut_hydro"/>
</dbReference>
<reference evidence="3" key="1">
    <citation type="journal article" date="2019" name="Int. J. Syst. Evol. Microbiol.">
        <title>The Global Catalogue of Microorganisms (GCM) 10K type strain sequencing project: providing services to taxonomists for standard genome sequencing and annotation.</title>
        <authorList>
            <consortium name="The Broad Institute Genomics Platform"/>
            <consortium name="The Broad Institute Genome Sequencing Center for Infectious Disease"/>
            <person name="Wu L."/>
            <person name="Ma J."/>
        </authorList>
    </citation>
    <scope>NUCLEOTIDE SEQUENCE [LARGE SCALE GENOMIC DNA]</scope>
    <source>
        <strain evidence="3">CGMCC 4.7426</strain>
    </source>
</reference>